<feature type="region of interest" description="Disordered" evidence="1">
    <location>
        <begin position="184"/>
        <end position="205"/>
    </location>
</feature>
<dbReference type="Proteomes" id="UP000287033">
    <property type="component" value="Unassembled WGS sequence"/>
</dbReference>
<name>A0A401TLX5_CHIPU</name>
<evidence type="ECO:0000313" key="2">
    <source>
        <dbReference type="EMBL" id="GCC43632.1"/>
    </source>
</evidence>
<dbReference type="EMBL" id="BEZZ01116353">
    <property type="protein sequence ID" value="GCC43632.1"/>
    <property type="molecule type" value="Genomic_DNA"/>
</dbReference>
<feature type="compositionally biased region" description="Low complexity" evidence="1">
    <location>
        <begin position="189"/>
        <end position="205"/>
    </location>
</feature>
<keyword evidence="3" id="KW-1185">Reference proteome</keyword>
<evidence type="ECO:0000256" key="1">
    <source>
        <dbReference type="SAM" id="MobiDB-lite"/>
    </source>
</evidence>
<accession>A0A401TLX5</accession>
<reference evidence="2 3" key="1">
    <citation type="journal article" date="2018" name="Nat. Ecol. Evol.">
        <title>Shark genomes provide insights into elasmobranch evolution and the origin of vertebrates.</title>
        <authorList>
            <person name="Hara Y"/>
            <person name="Yamaguchi K"/>
            <person name="Onimaru K"/>
            <person name="Kadota M"/>
            <person name="Koyanagi M"/>
            <person name="Keeley SD"/>
            <person name="Tatsumi K"/>
            <person name="Tanaka K"/>
            <person name="Motone F"/>
            <person name="Kageyama Y"/>
            <person name="Nozu R"/>
            <person name="Adachi N"/>
            <person name="Nishimura O"/>
            <person name="Nakagawa R"/>
            <person name="Tanegashima C"/>
            <person name="Kiyatake I"/>
            <person name="Matsumoto R"/>
            <person name="Murakumo K"/>
            <person name="Nishida K"/>
            <person name="Terakita A"/>
            <person name="Kuratani S"/>
            <person name="Sato K"/>
            <person name="Hyodo S Kuraku.S."/>
        </authorList>
    </citation>
    <scope>NUCLEOTIDE SEQUENCE [LARGE SCALE GENOMIC DNA]</scope>
</reference>
<protein>
    <submittedName>
        <fullName evidence="2">Uncharacterized protein</fullName>
    </submittedName>
</protein>
<gene>
    <name evidence="2" type="ORF">chiPu_0027866</name>
</gene>
<dbReference type="AlphaFoldDB" id="A0A401TLX5"/>
<organism evidence="2 3">
    <name type="scientific">Chiloscyllium punctatum</name>
    <name type="common">Brownbanded bambooshark</name>
    <name type="synonym">Hemiscyllium punctatum</name>
    <dbReference type="NCBI Taxonomy" id="137246"/>
    <lineage>
        <taxon>Eukaryota</taxon>
        <taxon>Metazoa</taxon>
        <taxon>Chordata</taxon>
        <taxon>Craniata</taxon>
        <taxon>Vertebrata</taxon>
        <taxon>Chondrichthyes</taxon>
        <taxon>Elasmobranchii</taxon>
        <taxon>Galeomorphii</taxon>
        <taxon>Galeoidea</taxon>
        <taxon>Orectolobiformes</taxon>
        <taxon>Hemiscylliidae</taxon>
        <taxon>Chiloscyllium</taxon>
    </lineage>
</organism>
<evidence type="ECO:0000313" key="3">
    <source>
        <dbReference type="Proteomes" id="UP000287033"/>
    </source>
</evidence>
<comment type="caution">
    <text evidence="2">The sequence shown here is derived from an EMBL/GenBank/DDBJ whole genome shotgun (WGS) entry which is preliminary data.</text>
</comment>
<sequence>MARLGCRGPRLHCPFPPLDWAERGPSASNRRGGWAGLTHAVGRRGVITTPPAIGRPVHRLAPTLLNQIPCCGRRASMRPQPRAIGRPRSRAALSDGPALQWQLAPPLPQHSAHPIGRLRSTSLAIPPAIGPPALTPRPCQSWISPPLPTRGRHVWAGLPLIPVGTPPRPRPLVAAWGGRLTDAGAGQWEAAPGGVPEAAAGRARS</sequence>
<proteinExistence type="predicted"/>